<dbReference type="Gene3D" id="3.30.240.20">
    <property type="entry name" value="bsu07140 like domains"/>
    <property type="match status" value="2"/>
</dbReference>
<keyword evidence="11" id="KW-1185">Reference proteome</keyword>
<evidence type="ECO:0000256" key="2">
    <source>
        <dbReference type="ARBA" id="ARBA00006448"/>
    </source>
</evidence>
<dbReference type="Pfam" id="PF20730">
    <property type="entry name" value="YetF_N"/>
    <property type="match status" value="1"/>
</dbReference>
<dbReference type="Proteomes" id="UP001518925">
    <property type="component" value="Unassembled WGS sequence"/>
</dbReference>
<evidence type="ECO:0000313" key="10">
    <source>
        <dbReference type="EMBL" id="MBM6618181.1"/>
    </source>
</evidence>
<comment type="similarity">
    <text evidence="2">Belongs to the UPF0702 family.</text>
</comment>
<evidence type="ECO:0000256" key="6">
    <source>
        <dbReference type="ARBA" id="ARBA00023136"/>
    </source>
</evidence>
<reference evidence="10 11" key="1">
    <citation type="submission" date="2021-02" db="EMBL/GenBank/DDBJ databases">
        <title>Bacillus sp. RD4P76, an endophyte from a halophyte.</title>
        <authorList>
            <person name="Sun J.-Q."/>
        </authorList>
    </citation>
    <scope>NUCLEOTIDE SEQUENCE [LARGE SCALE GENOMIC DNA]</scope>
    <source>
        <strain evidence="10 11">RD4P76</strain>
    </source>
</reference>
<evidence type="ECO:0000256" key="5">
    <source>
        <dbReference type="ARBA" id="ARBA00022989"/>
    </source>
</evidence>
<keyword evidence="5 7" id="KW-1133">Transmembrane helix</keyword>
<sequence length="227" mass="25621">MNNMDFTGLAIKLVIGYVALMAITKILGKTQINQLTPFDFISALALGELVGGAIHDKEISPWQIIYVVIIWGALVYITEMITQKFKQTRSLLEGKPSLIIHKGKINYEALKKNKLDLDQLQLLLRKKDIFSIQEVEYAILETDGTVSILKSSTAASPTRSDLQLKKEQVFLPMALVLDGEIVKDNLKEAGFDENWLRGQLQVQGINRIQDCLFAEWKEGEALHVMKY</sequence>
<dbReference type="EMBL" id="JAFELM010000030">
    <property type="protein sequence ID" value="MBM6618181.1"/>
    <property type="molecule type" value="Genomic_DNA"/>
</dbReference>
<protein>
    <submittedName>
        <fullName evidence="10">DUF421 domain-containing protein</fullName>
    </submittedName>
</protein>
<keyword evidence="6 7" id="KW-0472">Membrane</keyword>
<comment type="subcellular location">
    <subcellularLocation>
        <location evidence="1">Cell membrane</location>
        <topology evidence="1">Multi-pass membrane protein</topology>
    </subcellularLocation>
</comment>
<dbReference type="InterPro" id="IPR007353">
    <property type="entry name" value="DUF421"/>
</dbReference>
<gene>
    <name evidence="10" type="ORF">JR050_10980</name>
</gene>
<evidence type="ECO:0000256" key="1">
    <source>
        <dbReference type="ARBA" id="ARBA00004651"/>
    </source>
</evidence>
<keyword evidence="3" id="KW-1003">Cell membrane</keyword>
<dbReference type="PANTHER" id="PTHR34582">
    <property type="entry name" value="UPF0702 TRANSMEMBRANE PROTEIN YCAP"/>
    <property type="match status" value="1"/>
</dbReference>
<organism evidence="10 11">
    <name type="scientific">Bacillus suaedaesalsae</name>
    <dbReference type="NCBI Taxonomy" id="2810349"/>
    <lineage>
        <taxon>Bacteria</taxon>
        <taxon>Bacillati</taxon>
        <taxon>Bacillota</taxon>
        <taxon>Bacilli</taxon>
        <taxon>Bacillales</taxon>
        <taxon>Bacillaceae</taxon>
        <taxon>Bacillus</taxon>
    </lineage>
</organism>
<accession>A0ABS2DIG7</accession>
<evidence type="ECO:0000256" key="7">
    <source>
        <dbReference type="SAM" id="Phobius"/>
    </source>
</evidence>
<feature type="domain" description="YetF C-terminal" evidence="8">
    <location>
        <begin position="83"/>
        <end position="217"/>
    </location>
</feature>
<evidence type="ECO:0000256" key="3">
    <source>
        <dbReference type="ARBA" id="ARBA00022475"/>
    </source>
</evidence>
<evidence type="ECO:0000313" key="11">
    <source>
        <dbReference type="Proteomes" id="UP001518925"/>
    </source>
</evidence>
<name>A0ABS2DIG7_9BACI</name>
<evidence type="ECO:0000259" key="9">
    <source>
        <dbReference type="Pfam" id="PF20730"/>
    </source>
</evidence>
<dbReference type="InterPro" id="IPR048454">
    <property type="entry name" value="YetF_N"/>
</dbReference>
<evidence type="ECO:0000256" key="4">
    <source>
        <dbReference type="ARBA" id="ARBA00022692"/>
    </source>
</evidence>
<dbReference type="InterPro" id="IPR023090">
    <property type="entry name" value="UPF0702_alpha/beta_dom_sf"/>
</dbReference>
<dbReference type="Pfam" id="PF04239">
    <property type="entry name" value="DUF421"/>
    <property type="match status" value="1"/>
</dbReference>
<feature type="domain" description="YetF-like N-terminal transmembrane" evidence="9">
    <location>
        <begin position="9"/>
        <end position="81"/>
    </location>
</feature>
<keyword evidence="4 7" id="KW-0812">Transmembrane</keyword>
<dbReference type="PANTHER" id="PTHR34582:SF5">
    <property type="entry name" value="UPF0702 TRANSMEMBRANE PROTEIN YETF"/>
    <property type="match status" value="1"/>
</dbReference>
<comment type="caution">
    <text evidence="10">The sequence shown here is derived from an EMBL/GenBank/DDBJ whole genome shotgun (WGS) entry which is preliminary data.</text>
</comment>
<feature type="transmembrane region" description="Helical" evidence="7">
    <location>
        <begin position="60"/>
        <end position="77"/>
    </location>
</feature>
<evidence type="ECO:0000259" key="8">
    <source>
        <dbReference type="Pfam" id="PF04239"/>
    </source>
</evidence>
<proteinExistence type="inferred from homology"/>